<protein>
    <submittedName>
        <fullName evidence="2">Glutathione S-transferase family protein</fullName>
    </submittedName>
</protein>
<accession>A0A328BJN8</accession>
<dbReference type="PROSITE" id="PS50404">
    <property type="entry name" value="GST_NTER"/>
    <property type="match status" value="1"/>
</dbReference>
<name>A0A328BJN8_9CAUL</name>
<evidence type="ECO:0000313" key="3">
    <source>
        <dbReference type="Proteomes" id="UP000249524"/>
    </source>
</evidence>
<dbReference type="Gene3D" id="1.20.1050.10">
    <property type="match status" value="1"/>
</dbReference>
<dbReference type="PANTHER" id="PTHR44051">
    <property type="entry name" value="GLUTATHIONE S-TRANSFERASE-RELATED"/>
    <property type="match status" value="1"/>
</dbReference>
<keyword evidence="2" id="KW-0808">Transferase</keyword>
<evidence type="ECO:0000313" key="2">
    <source>
        <dbReference type="EMBL" id="RAK67197.1"/>
    </source>
</evidence>
<dbReference type="CDD" id="cd03057">
    <property type="entry name" value="GST_N_Beta"/>
    <property type="match status" value="1"/>
</dbReference>
<dbReference type="SUPFAM" id="SSF52833">
    <property type="entry name" value="Thioredoxin-like"/>
    <property type="match status" value="1"/>
</dbReference>
<organism evidence="2 3">
    <name type="scientific">Phenylobacterium kunshanense</name>
    <dbReference type="NCBI Taxonomy" id="1445034"/>
    <lineage>
        <taxon>Bacteria</taxon>
        <taxon>Pseudomonadati</taxon>
        <taxon>Pseudomonadota</taxon>
        <taxon>Alphaproteobacteria</taxon>
        <taxon>Caulobacterales</taxon>
        <taxon>Caulobacteraceae</taxon>
        <taxon>Phenylobacterium</taxon>
    </lineage>
</organism>
<dbReference type="Pfam" id="PF13409">
    <property type="entry name" value="GST_N_2"/>
    <property type="match status" value="1"/>
</dbReference>
<dbReference type="OrthoDB" id="9813092at2"/>
<sequence length="225" mass="24744">MTDRYILYSAVGSGGVAVEAALTLMGQPYALVEAPTFAFDAPEAGDRVLAANPLRQVPALVLPSGEVMTESAAILVRLGELHPEAGLAPRLDDPRRAAFLRWMSFVSSAIYAHYWLKDDPSRLVADASLWADVDRRIEARILECWAVMEAGAAPVGRYILGEALTVLDLYVAVVSRFRPRRQAFAAVAPRLGEVARRVDTEPRLAALWAERYPFEPGWDVRPLLT</sequence>
<keyword evidence="3" id="KW-1185">Reference proteome</keyword>
<feature type="domain" description="GST N-terminal" evidence="1">
    <location>
        <begin position="2"/>
        <end position="86"/>
    </location>
</feature>
<dbReference type="InterPro" id="IPR036282">
    <property type="entry name" value="Glutathione-S-Trfase_C_sf"/>
</dbReference>
<dbReference type="InterPro" id="IPR004045">
    <property type="entry name" value="Glutathione_S-Trfase_N"/>
</dbReference>
<dbReference type="AlphaFoldDB" id="A0A328BJN8"/>
<evidence type="ECO:0000259" key="1">
    <source>
        <dbReference type="PROSITE" id="PS50404"/>
    </source>
</evidence>
<dbReference type="GO" id="GO:0016740">
    <property type="term" value="F:transferase activity"/>
    <property type="evidence" value="ECO:0007669"/>
    <property type="project" value="UniProtKB-KW"/>
</dbReference>
<reference evidence="2 3" key="1">
    <citation type="submission" date="2018-05" db="EMBL/GenBank/DDBJ databases">
        <authorList>
            <person name="Lanie J.A."/>
            <person name="Ng W.-L."/>
            <person name="Kazmierczak K.M."/>
            <person name="Andrzejewski T.M."/>
            <person name="Davidsen T.M."/>
            <person name="Wayne K.J."/>
            <person name="Tettelin H."/>
            <person name="Glass J.I."/>
            <person name="Rusch D."/>
            <person name="Podicherti R."/>
            <person name="Tsui H.-C.T."/>
            <person name="Winkler M.E."/>
        </authorList>
    </citation>
    <scope>NUCLEOTIDE SEQUENCE [LARGE SCALE GENOMIC DNA]</scope>
    <source>
        <strain evidence="2 3">BUT-10</strain>
    </source>
</reference>
<dbReference type="RefSeq" id="WP_111274808.1">
    <property type="nucleotide sequence ID" value="NZ_QFYS01000002.1"/>
</dbReference>
<comment type="caution">
    <text evidence="2">The sequence shown here is derived from an EMBL/GenBank/DDBJ whole genome shotgun (WGS) entry which is preliminary data.</text>
</comment>
<proteinExistence type="predicted"/>
<dbReference type="SUPFAM" id="SSF47616">
    <property type="entry name" value="GST C-terminal domain-like"/>
    <property type="match status" value="1"/>
</dbReference>
<gene>
    <name evidence="2" type="ORF">DJ019_04475</name>
</gene>
<dbReference type="EMBL" id="QFYS01000002">
    <property type="protein sequence ID" value="RAK67197.1"/>
    <property type="molecule type" value="Genomic_DNA"/>
</dbReference>
<dbReference type="InterPro" id="IPR036249">
    <property type="entry name" value="Thioredoxin-like_sf"/>
</dbReference>
<dbReference type="Gene3D" id="3.40.30.10">
    <property type="entry name" value="Glutaredoxin"/>
    <property type="match status" value="1"/>
</dbReference>
<dbReference type="Proteomes" id="UP000249524">
    <property type="component" value="Unassembled WGS sequence"/>
</dbReference>
<dbReference type="PANTHER" id="PTHR44051:SF8">
    <property type="entry name" value="GLUTATHIONE S-TRANSFERASE GSTA"/>
    <property type="match status" value="1"/>
</dbReference>